<proteinExistence type="predicted"/>
<sequence length="623" mass="68475">MFHVAGNKEAPVSTKVASSLSNAETGSCSVGHQRSELLTVSSGLREQQVEHVALRFHSKELDNKELNETGTFSSKNTSMPSVESMSLKASFIADQNISEGDYCFGSERGFDKFNNSRSLAISDFSKIETQRSAGVGSSSSSSMREAATDASLLTNNRGLHKFSEASNNFIGNIKHPIPQIGSTQSVFGGEVTLPKDADARSLFSLSLYGRKSEDTSIEGAGNASVVPAGKLFNLKSGSGSLAPAFSSSRTIQKDSPERPAVMLKTEPNLSKVRNVKEMVKELDTLPECIEKEDAESGWMDAFEEGDEDEVVNVGTLASDRYNGSARIEKCYVECVTCIWQGRYLDGMVKQASDGQDGALWAQQKLSSKLALKPEHVFEISKNLTKQLIELERHFNALELNKLGENEGTISLRALRRSLGPSRHMQSLHSLQNTMNSQLAAAELLSECLSTQMSLLSIKLPPTKQKNVRKELFDTIGIPYHGVSFNSPDVWKCRDIPPIKYLLFLSHSATVKYHSSRKQASVAKNDKSETTRRGRDSLDRSWASFEPQKTVVKRILLEDSQKARADESFSMMWRQSRSTHMPEGSLFLQTKNVSSPSNLFSSKSKGIQDIPTKPASQASTSLLT</sequence>
<feature type="region of interest" description="Disordered" evidence="1">
    <location>
        <begin position="514"/>
        <end position="539"/>
    </location>
</feature>
<evidence type="ECO:0000256" key="1">
    <source>
        <dbReference type="SAM" id="MobiDB-lite"/>
    </source>
</evidence>
<accession>A0AAN8UWI7</accession>
<dbReference type="EMBL" id="JBAMMX010000022">
    <property type="protein sequence ID" value="KAK6918112.1"/>
    <property type="molecule type" value="Genomic_DNA"/>
</dbReference>
<dbReference type="GO" id="GO:0006405">
    <property type="term" value="P:RNA export from nucleus"/>
    <property type="evidence" value="ECO:0007669"/>
    <property type="project" value="InterPro"/>
</dbReference>
<dbReference type="PANTHER" id="PTHR34418:SF3">
    <property type="entry name" value="NUCLEAR PORE COMPLEX PROTEIN NUP214"/>
    <property type="match status" value="1"/>
</dbReference>
<organism evidence="2 3">
    <name type="scientific">Dillenia turbinata</name>
    <dbReference type="NCBI Taxonomy" id="194707"/>
    <lineage>
        <taxon>Eukaryota</taxon>
        <taxon>Viridiplantae</taxon>
        <taxon>Streptophyta</taxon>
        <taxon>Embryophyta</taxon>
        <taxon>Tracheophyta</taxon>
        <taxon>Spermatophyta</taxon>
        <taxon>Magnoliopsida</taxon>
        <taxon>eudicotyledons</taxon>
        <taxon>Gunneridae</taxon>
        <taxon>Pentapetalae</taxon>
        <taxon>Dilleniales</taxon>
        <taxon>Dilleniaceae</taxon>
        <taxon>Dillenia</taxon>
    </lineage>
</organism>
<feature type="compositionally biased region" description="Polar residues" evidence="1">
    <location>
        <begin position="613"/>
        <end position="623"/>
    </location>
</feature>
<dbReference type="GO" id="GO:0017056">
    <property type="term" value="F:structural constituent of nuclear pore"/>
    <property type="evidence" value="ECO:0007669"/>
    <property type="project" value="InterPro"/>
</dbReference>
<dbReference type="AlphaFoldDB" id="A0AAN8UWI7"/>
<gene>
    <name evidence="2" type="ORF">RJ641_016534</name>
</gene>
<evidence type="ECO:0000313" key="3">
    <source>
        <dbReference type="Proteomes" id="UP001370490"/>
    </source>
</evidence>
<dbReference type="PANTHER" id="PTHR34418">
    <property type="entry name" value="NUCLEAR PORE COMPLEX PROTEIN NUP214 ISOFORM X1"/>
    <property type="match status" value="1"/>
</dbReference>
<evidence type="ECO:0000313" key="2">
    <source>
        <dbReference type="EMBL" id="KAK6918112.1"/>
    </source>
</evidence>
<keyword evidence="3" id="KW-1185">Reference proteome</keyword>
<name>A0AAN8UWI7_9MAGN</name>
<reference evidence="2 3" key="1">
    <citation type="submission" date="2023-12" db="EMBL/GenBank/DDBJ databases">
        <title>A high-quality genome assembly for Dillenia turbinata (Dilleniales).</title>
        <authorList>
            <person name="Chanderbali A."/>
        </authorList>
    </citation>
    <scope>NUCLEOTIDE SEQUENCE [LARGE SCALE GENOMIC DNA]</scope>
    <source>
        <strain evidence="2">LSX21</strain>
        <tissue evidence="2">Leaf</tissue>
    </source>
</reference>
<dbReference type="InterPro" id="IPR044694">
    <property type="entry name" value="NUP214"/>
</dbReference>
<dbReference type="Proteomes" id="UP001370490">
    <property type="component" value="Unassembled WGS sequence"/>
</dbReference>
<feature type="region of interest" description="Disordered" evidence="1">
    <location>
        <begin position="597"/>
        <end position="623"/>
    </location>
</feature>
<protein>
    <submittedName>
        <fullName evidence="2">Uncharacterized protein</fullName>
    </submittedName>
</protein>
<feature type="compositionally biased region" description="Basic and acidic residues" evidence="1">
    <location>
        <begin position="523"/>
        <end position="538"/>
    </location>
</feature>
<comment type="caution">
    <text evidence="2">The sequence shown here is derived from an EMBL/GenBank/DDBJ whole genome shotgun (WGS) entry which is preliminary data.</text>
</comment>